<keyword evidence="3" id="KW-1185">Reference proteome</keyword>
<reference evidence="2" key="2">
    <citation type="submission" date="2025-09" db="UniProtKB">
        <authorList>
            <consortium name="Ensembl"/>
        </authorList>
    </citation>
    <scope>IDENTIFICATION</scope>
</reference>
<dbReference type="Ensembl" id="ENSNMLT00000032855.1">
    <property type="protein sequence ID" value="ENSNMLP00000029464.1"/>
    <property type="gene ID" value="ENSNMLG00000018623.1"/>
</dbReference>
<dbReference type="Proteomes" id="UP000694523">
    <property type="component" value="Unplaced"/>
</dbReference>
<dbReference type="InterPro" id="IPR043502">
    <property type="entry name" value="DNA/RNA_pol_sf"/>
</dbReference>
<dbReference type="SUPFAM" id="SSF56672">
    <property type="entry name" value="DNA/RNA polymerases"/>
    <property type="match status" value="1"/>
</dbReference>
<reference evidence="2" key="1">
    <citation type="submission" date="2025-08" db="UniProtKB">
        <authorList>
            <consortium name="Ensembl"/>
        </authorList>
    </citation>
    <scope>IDENTIFICATION</scope>
</reference>
<dbReference type="PROSITE" id="PS50878">
    <property type="entry name" value="RT_POL"/>
    <property type="match status" value="1"/>
</dbReference>
<evidence type="ECO:0000313" key="2">
    <source>
        <dbReference type="Ensembl" id="ENSNMLP00000029464.1"/>
    </source>
</evidence>
<feature type="domain" description="Reverse transcriptase" evidence="1">
    <location>
        <begin position="1"/>
        <end position="250"/>
    </location>
</feature>
<evidence type="ECO:0000259" key="1">
    <source>
        <dbReference type="PROSITE" id="PS50878"/>
    </source>
</evidence>
<accession>A0A8C6WT14</accession>
<proteinExistence type="predicted"/>
<dbReference type="AlphaFoldDB" id="A0A8C6WT14"/>
<organism evidence="2 3">
    <name type="scientific">Neogobius melanostomus</name>
    <name type="common">round goby</name>
    <dbReference type="NCBI Taxonomy" id="47308"/>
    <lineage>
        <taxon>Eukaryota</taxon>
        <taxon>Metazoa</taxon>
        <taxon>Chordata</taxon>
        <taxon>Craniata</taxon>
        <taxon>Vertebrata</taxon>
        <taxon>Euteleostomi</taxon>
        <taxon>Actinopterygii</taxon>
        <taxon>Neopterygii</taxon>
        <taxon>Teleostei</taxon>
        <taxon>Neoteleostei</taxon>
        <taxon>Acanthomorphata</taxon>
        <taxon>Gobiaria</taxon>
        <taxon>Gobiiformes</taxon>
        <taxon>Gobioidei</taxon>
        <taxon>Gobiidae</taxon>
        <taxon>Benthophilinae</taxon>
        <taxon>Neogobiini</taxon>
        <taxon>Neogobius</taxon>
    </lineage>
</organism>
<name>A0A8C6WT14_9GOBI</name>
<dbReference type="PANTHER" id="PTHR33332">
    <property type="entry name" value="REVERSE TRANSCRIPTASE DOMAIN-CONTAINING PROTEIN"/>
    <property type="match status" value="1"/>
</dbReference>
<dbReference type="Pfam" id="PF00078">
    <property type="entry name" value="RVT_1"/>
    <property type="match status" value="1"/>
</dbReference>
<dbReference type="InterPro" id="IPR000477">
    <property type="entry name" value="RT_dom"/>
</dbReference>
<evidence type="ECO:0000313" key="3">
    <source>
        <dbReference type="Proteomes" id="UP000694523"/>
    </source>
</evidence>
<protein>
    <recommendedName>
        <fullName evidence="1">Reverse transcriptase domain-containing protein</fullName>
    </recommendedName>
</protein>
<sequence>MEELSNYRPISNLPFLSKILEKAVAGQIQQHMSNHELFEPFQSGFRQHHSTETALIKINDLLLAADSGQITILILLDLSAAFDTVSHSILLDRLSKYIGLSGTALSWFQSYLTNRQQFISITGSRSPSSLVHQGVPQGSVLGPLLFTIYMLPLGQIIRKYGLNFHSYADDTQLYISSKPTAQLPPQSLSLCLAELRTWLTSNFLQLNTDKTELMVVATRQLLRKVGDLVLTIDGNNICPSPSVRNLGVILDSTLSFEPHIRSITKSAFFHLRNISRLRHSLPDSVAETLIHAFITSRLDYCNGVLSGIPQKLLDRLQYIQNSAARVLTHVKPWQHITPTLIHLHWLPVKYRIQYKILLLTYKSLHSLSPQYLSDLIHTYTPSRSLRSSSSVQLTVPHTRLRTMGDRAFCVQAPTLWNSLPSHIQTADDIGHYKSVLKTHLLKLAFDLT</sequence>
<dbReference type="CDD" id="cd01650">
    <property type="entry name" value="RT_nLTR_like"/>
    <property type="match status" value="1"/>
</dbReference>